<dbReference type="InterPro" id="IPR036594">
    <property type="entry name" value="Meth_synthase_dom"/>
</dbReference>
<evidence type="ECO:0000313" key="7">
    <source>
        <dbReference type="Proteomes" id="UP000001946"/>
    </source>
</evidence>
<dbReference type="GO" id="GO:0005829">
    <property type="term" value="C:cytosol"/>
    <property type="evidence" value="ECO:0007669"/>
    <property type="project" value="TreeGrafter"/>
</dbReference>
<dbReference type="SUPFAM" id="SSF52242">
    <property type="entry name" value="Cobalamin (vitamin B12)-binding domain"/>
    <property type="match status" value="1"/>
</dbReference>
<dbReference type="SMART" id="SM01018">
    <property type="entry name" value="B12-binding_2"/>
    <property type="match status" value="1"/>
</dbReference>
<keyword evidence="3" id="KW-0170">Cobalt</keyword>
<evidence type="ECO:0000256" key="2">
    <source>
        <dbReference type="ARBA" id="ARBA00022723"/>
    </source>
</evidence>
<feature type="domain" description="B12-binding N-terminal" evidence="5">
    <location>
        <begin position="17"/>
        <end position="113"/>
    </location>
</feature>
<evidence type="ECO:0000256" key="3">
    <source>
        <dbReference type="ARBA" id="ARBA00023285"/>
    </source>
</evidence>
<dbReference type="FunFam" id="3.40.50.280:FF:000003">
    <property type="entry name" value="Dimethylamine methyltransferase corrinoid protein"/>
    <property type="match status" value="1"/>
</dbReference>
<evidence type="ECO:0000259" key="5">
    <source>
        <dbReference type="PROSITE" id="PS51337"/>
    </source>
</evidence>
<sequence>MPQAVYTGICNFPVIKNIKGVKRMLDLNALTQAIGDLDEGQVVSLLEEFVASKPSMAEANQVVAACQKGMSIVGDFYEKKEYYVGDLIFAGELLSEAFDLLKPVIGGDSNSKVGSIVVGTVQGDMHDIGKNIFASMVEAAGFVVHDLGIDVEPGVFVDKVKEVKAEILGMSGVLTLAIDSMKATVDALEAAGLRDQVKVIIGGNPVTEEACKQIGADMFTTNAAEGVKICQRWVEQHV</sequence>
<dbReference type="GO" id="GO:0046653">
    <property type="term" value="P:tetrahydrofolate metabolic process"/>
    <property type="evidence" value="ECO:0007669"/>
    <property type="project" value="TreeGrafter"/>
</dbReference>
<evidence type="ECO:0008006" key="8">
    <source>
        <dbReference type="Google" id="ProtNLM"/>
    </source>
</evidence>
<dbReference type="PROSITE" id="PS51337">
    <property type="entry name" value="B12_BINDING_NTER"/>
    <property type="match status" value="1"/>
</dbReference>
<dbReference type="Gene3D" id="1.10.1240.10">
    <property type="entry name" value="Methionine synthase domain"/>
    <property type="match status" value="1"/>
</dbReference>
<dbReference type="InterPro" id="IPR003759">
    <property type="entry name" value="Cbl-bd_cap"/>
</dbReference>
<dbReference type="Pfam" id="PF02607">
    <property type="entry name" value="B12-binding_2"/>
    <property type="match status" value="1"/>
</dbReference>
<dbReference type="SUPFAM" id="SSF47644">
    <property type="entry name" value="Methionine synthase domain"/>
    <property type="match status" value="1"/>
</dbReference>
<dbReference type="PANTHER" id="PTHR45833">
    <property type="entry name" value="METHIONINE SYNTHASE"/>
    <property type="match status" value="1"/>
</dbReference>
<dbReference type="Gene3D" id="3.40.50.280">
    <property type="entry name" value="Cobalamin-binding domain"/>
    <property type="match status" value="1"/>
</dbReference>
<gene>
    <name evidence="6" type="ordered locus">DSY2721</name>
</gene>
<dbReference type="Pfam" id="PF02310">
    <property type="entry name" value="B12-binding"/>
    <property type="match status" value="1"/>
</dbReference>
<dbReference type="KEGG" id="dsy:DSY2721"/>
<dbReference type="EMBL" id="AP008230">
    <property type="protein sequence ID" value="BAE84510.1"/>
    <property type="molecule type" value="Genomic_DNA"/>
</dbReference>
<dbReference type="STRING" id="138119.DSY2721"/>
<evidence type="ECO:0000256" key="1">
    <source>
        <dbReference type="ARBA" id="ARBA00010854"/>
    </source>
</evidence>
<dbReference type="GO" id="GO:0050667">
    <property type="term" value="P:homocysteine metabolic process"/>
    <property type="evidence" value="ECO:0007669"/>
    <property type="project" value="TreeGrafter"/>
</dbReference>
<feature type="domain" description="B12-binding" evidence="4">
    <location>
        <begin position="113"/>
        <end position="238"/>
    </location>
</feature>
<comment type="similarity">
    <text evidence="1">Belongs to the methylamine corrinoid protein family.</text>
</comment>
<proteinExistence type="inferred from homology"/>
<dbReference type="Proteomes" id="UP000001946">
    <property type="component" value="Chromosome"/>
</dbReference>
<accession>Q24TY2</accession>
<keyword evidence="2" id="KW-0479">Metal-binding</keyword>
<dbReference type="eggNOG" id="COG5012">
    <property type="taxonomic scope" value="Bacteria"/>
</dbReference>
<reference evidence="6 7" key="1">
    <citation type="journal article" date="2006" name="J. Bacteriol.">
        <title>Complete genome sequence of the dehalorespiring bacterium Desulfitobacterium hafniense Y51 and comparison with Dehalococcoides ethenogenes 195.</title>
        <authorList>
            <person name="Nonaka H."/>
            <person name="Keresztes G."/>
            <person name="Shinoda Y."/>
            <person name="Ikenaga Y."/>
            <person name="Abe M."/>
            <person name="Naito K."/>
            <person name="Inatomi K."/>
            <person name="Furukawa K."/>
            <person name="Inui M."/>
            <person name="Yukawa H."/>
        </authorList>
    </citation>
    <scope>NUCLEOTIDE SEQUENCE [LARGE SCALE GENOMIC DNA]</scope>
    <source>
        <strain evidence="6 7">Y51</strain>
    </source>
</reference>
<dbReference type="PANTHER" id="PTHR45833:SF1">
    <property type="entry name" value="METHIONINE SYNTHASE"/>
    <property type="match status" value="1"/>
</dbReference>
<organism evidence="6 7">
    <name type="scientific">Desulfitobacterium hafniense (strain Y51)</name>
    <dbReference type="NCBI Taxonomy" id="138119"/>
    <lineage>
        <taxon>Bacteria</taxon>
        <taxon>Bacillati</taxon>
        <taxon>Bacillota</taxon>
        <taxon>Clostridia</taxon>
        <taxon>Eubacteriales</taxon>
        <taxon>Desulfitobacteriaceae</taxon>
        <taxon>Desulfitobacterium</taxon>
    </lineage>
</organism>
<dbReference type="InterPro" id="IPR006158">
    <property type="entry name" value="Cobalamin-bd"/>
</dbReference>
<dbReference type="GO" id="GO:0008705">
    <property type="term" value="F:methionine synthase activity"/>
    <property type="evidence" value="ECO:0007669"/>
    <property type="project" value="TreeGrafter"/>
</dbReference>
<evidence type="ECO:0000259" key="4">
    <source>
        <dbReference type="PROSITE" id="PS51332"/>
    </source>
</evidence>
<dbReference type="GO" id="GO:0031419">
    <property type="term" value="F:cobalamin binding"/>
    <property type="evidence" value="ECO:0007669"/>
    <property type="project" value="InterPro"/>
</dbReference>
<dbReference type="AlphaFoldDB" id="Q24TY2"/>
<evidence type="ECO:0000313" key="6">
    <source>
        <dbReference type="EMBL" id="BAE84510.1"/>
    </source>
</evidence>
<dbReference type="HOGENOM" id="CLU_082102_1_0_9"/>
<dbReference type="InterPro" id="IPR050554">
    <property type="entry name" value="Met_Synthase/Corrinoid"/>
</dbReference>
<dbReference type="GO" id="GO:0046872">
    <property type="term" value="F:metal ion binding"/>
    <property type="evidence" value="ECO:0007669"/>
    <property type="project" value="UniProtKB-KW"/>
</dbReference>
<dbReference type="PROSITE" id="PS51332">
    <property type="entry name" value="B12_BINDING"/>
    <property type="match status" value="1"/>
</dbReference>
<dbReference type="InterPro" id="IPR036724">
    <property type="entry name" value="Cobalamin-bd_sf"/>
</dbReference>
<keyword evidence="7" id="KW-1185">Reference proteome</keyword>
<name>Q24TY2_DESHY</name>
<protein>
    <recommendedName>
        <fullName evidence="8">Cobalamin-binding protein</fullName>
    </recommendedName>
</protein>